<accession>A0A5B7FI39</accession>
<evidence type="ECO:0000313" key="1">
    <source>
        <dbReference type="EMBL" id="MPC47280.1"/>
    </source>
</evidence>
<proteinExistence type="predicted"/>
<dbReference type="EMBL" id="VSRR010007651">
    <property type="protein sequence ID" value="MPC47280.1"/>
    <property type="molecule type" value="Genomic_DNA"/>
</dbReference>
<comment type="caution">
    <text evidence="1">The sequence shown here is derived from an EMBL/GenBank/DDBJ whole genome shotgun (WGS) entry which is preliminary data.</text>
</comment>
<evidence type="ECO:0000313" key="2">
    <source>
        <dbReference type="Proteomes" id="UP000324222"/>
    </source>
</evidence>
<gene>
    <name evidence="1" type="ORF">E2C01_041022</name>
</gene>
<sequence length="92" mass="10492">MAHIALSLQLKDGEYGILLCENCKYDLEIRFYVDRLLLYENCKYDLEIRFSVAMMNTTAQDDRLLLNVRTTPMLSCAVLPCPTLCLPCSALP</sequence>
<organism evidence="1 2">
    <name type="scientific">Portunus trituberculatus</name>
    <name type="common">Swimming crab</name>
    <name type="synonym">Neptunus trituberculatus</name>
    <dbReference type="NCBI Taxonomy" id="210409"/>
    <lineage>
        <taxon>Eukaryota</taxon>
        <taxon>Metazoa</taxon>
        <taxon>Ecdysozoa</taxon>
        <taxon>Arthropoda</taxon>
        <taxon>Crustacea</taxon>
        <taxon>Multicrustacea</taxon>
        <taxon>Malacostraca</taxon>
        <taxon>Eumalacostraca</taxon>
        <taxon>Eucarida</taxon>
        <taxon>Decapoda</taxon>
        <taxon>Pleocyemata</taxon>
        <taxon>Brachyura</taxon>
        <taxon>Eubrachyura</taxon>
        <taxon>Portunoidea</taxon>
        <taxon>Portunidae</taxon>
        <taxon>Portuninae</taxon>
        <taxon>Portunus</taxon>
    </lineage>
</organism>
<dbReference type="AlphaFoldDB" id="A0A5B7FI39"/>
<name>A0A5B7FI39_PORTR</name>
<protein>
    <submittedName>
        <fullName evidence="1">Uncharacterized protein</fullName>
    </submittedName>
</protein>
<keyword evidence="2" id="KW-1185">Reference proteome</keyword>
<dbReference type="Proteomes" id="UP000324222">
    <property type="component" value="Unassembled WGS sequence"/>
</dbReference>
<reference evidence="1 2" key="1">
    <citation type="submission" date="2019-05" db="EMBL/GenBank/DDBJ databases">
        <title>Another draft genome of Portunus trituberculatus and its Hox gene families provides insights of decapod evolution.</title>
        <authorList>
            <person name="Jeong J.-H."/>
            <person name="Song I."/>
            <person name="Kim S."/>
            <person name="Choi T."/>
            <person name="Kim D."/>
            <person name="Ryu S."/>
            <person name="Kim W."/>
        </authorList>
    </citation>
    <scope>NUCLEOTIDE SEQUENCE [LARGE SCALE GENOMIC DNA]</scope>
    <source>
        <tissue evidence="1">Muscle</tissue>
    </source>
</reference>